<sequence length="559" mass="62190">MELRFLIVAFITVFPVFYASGYGGVPELMQDQPARVQPGPSLLDREQNDEERRINKYRARALELLKARARAFKSPGCPEIYTKLSENHTMCLTDVGFETRLPETVRHGIVKQHNRYRSRVSPTASNMQKMVWDDSLAKIAAKWARQCRRGHDKGDSRRSPDLPGVYVGQNAAYGYRNWQTAIEAWHDEVSDFQYGKGAINDSVVGHYTQIVAWRSARVGCGQADCPKSEYKRHYVCNYAVGQMNDDPLKPYSKGERCGGCPDNCVEAENLCDCDGLLCLNGGKVDLTKCRCKCPAIYKGEVCQTLQCPEEDPWYCGSQWPESYCTEFANVPLECPYMCGSCSAADKNSTNEVPDDCRLQCKNDGKLDRTKCVCSCPEGFSGDRCERKARVCDGKTCLNGGQLNTKTCQCACPIGLTGKRCETKIPVCGGKACQNRARLNTATCKCQCRQGFTGSLCETSLPVCEEITCKNGGRVNETTCTCTCPKQFTGKRCHRRKCADADCSNGATLDYADCSCKCREGFTGMVVNLRDKTAEETSLVLCKYNLFYHTPSVGIHTKQD</sequence>
<dbReference type="EMBL" id="JACVVK020000221">
    <property type="protein sequence ID" value="KAK7483744.1"/>
    <property type="molecule type" value="Genomic_DNA"/>
</dbReference>
<evidence type="ECO:0000259" key="2">
    <source>
        <dbReference type="PROSITE" id="PS50026"/>
    </source>
</evidence>
<proteinExistence type="predicted"/>
<dbReference type="InterPro" id="IPR000742">
    <property type="entry name" value="EGF"/>
</dbReference>
<evidence type="ECO:0000256" key="1">
    <source>
        <dbReference type="PROSITE-ProRule" id="PRU00076"/>
    </source>
</evidence>
<comment type="caution">
    <text evidence="3">The sequence shown here is derived from an EMBL/GenBank/DDBJ whole genome shotgun (WGS) entry which is preliminary data.</text>
</comment>
<comment type="caution">
    <text evidence="1">Lacks conserved residue(s) required for the propagation of feature annotation.</text>
</comment>
<name>A0ABD0K9E8_9CAEN</name>
<dbReference type="AlphaFoldDB" id="A0ABD0K9E8"/>
<dbReference type="PROSITE" id="PS01186">
    <property type="entry name" value="EGF_2"/>
    <property type="match status" value="2"/>
</dbReference>
<dbReference type="Gene3D" id="2.10.25.10">
    <property type="entry name" value="Laminin"/>
    <property type="match status" value="2"/>
</dbReference>
<feature type="domain" description="EGF-like" evidence="2">
    <location>
        <begin position="352"/>
        <end position="385"/>
    </location>
</feature>
<organism evidence="3 4">
    <name type="scientific">Batillaria attramentaria</name>
    <dbReference type="NCBI Taxonomy" id="370345"/>
    <lineage>
        <taxon>Eukaryota</taxon>
        <taxon>Metazoa</taxon>
        <taxon>Spiralia</taxon>
        <taxon>Lophotrochozoa</taxon>
        <taxon>Mollusca</taxon>
        <taxon>Gastropoda</taxon>
        <taxon>Caenogastropoda</taxon>
        <taxon>Sorbeoconcha</taxon>
        <taxon>Cerithioidea</taxon>
        <taxon>Batillariidae</taxon>
        <taxon>Batillaria</taxon>
    </lineage>
</organism>
<gene>
    <name evidence="3" type="ORF">BaRGS_00024960</name>
</gene>
<dbReference type="PRINTS" id="PR00837">
    <property type="entry name" value="V5TPXLIKE"/>
</dbReference>
<dbReference type="PROSITE" id="PS50026">
    <property type="entry name" value="EGF_3"/>
    <property type="match status" value="1"/>
</dbReference>
<keyword evidence="4" id="KW-1185">Reference proteome</keyword>
<dbReference type="InterPro" id="IPR014044">
    <property type="entry name" value="CAP_dom"/>
</dbReference>
<dbReference type="Gene3D" id="3.40.33.10">
    <property type="entry name" value="CAP"/>
    <property type="match status" value="1"/>
</dbReference>
<reference evidence="3 4" key="1">
    <citation type="journal article" date="2023" name="Sci. Data">
        <title>Genome assembly of the Korean intertidal mud-creeper Batillaria attramentaria.</title>
        <authorList>
            <person name="Patra A.K."/>
            <person name="Ho P.T."/>
            <person name="Jun S."/>
            <person name="Lee S.J."/>
            <person name="Kim Y."/>
            <person name="Won Y.J."/>
        </authorList>
    </citation>
    <scope>NUCLEOTIDE SEQUENCE [LARGE SCALE GENOMIC DNA]</scope>
    <source>
        <strain evidence="3">Wonlab-2016</strain>
    </source>
</reference>
<keyword evidence="1" id="KW-1015">Disulfide bond</keyword>
<protein>
    <recommendedName>
        <fullName evidence="2">EGF-like domain-containing protein</fullName>
    </recommendedName>
</protein>
<evidence type="ECO:0000313" key="4">
    <source>
        <dbReference type="Proteomes" id="UP001519460"/>
    </source>
</evidence>
<dbReference type="Pfam" id="PF00188">
    <property type="entry name" value="CAP"/>
    <property type="match status" value="1"/>
</dbReference>
<dbReference type="Proteomes" id="UP001519460">
    <property type="component" value="Unassembled WGS sequence"/>
</dbReference>
<dbReference type="InterPro" id="IPR001283">
    <property type="entry name" value="CRISP-related"/>
</dbReference>
<feature type="disulfide bond" evidence="1">
    <location>
        <begin position="375"/>
        <end position="384"/>
    </location>
</feature>
<keyword evidence="1" id="KW-0245">EGF-like domain</keyword>
<dbReference type="SUPFAM" id="SSF55797">
    <property type="entry name" value="PR-1-like"/>
    <property type="match status" value="1"/>
</dbReference>
<dbReference type="SMART" id="SM00181">
    <property type="entry name" value="EGF"/>
    <property type="match status" value="6"/>
</dbReference>
<dbReference type="PROSITE" id="PS00022">
    <property type="entry name" value="EGF_1"/>
    <property type="match status" value="3"/>
</dbReference>
<accession>A0ABD0K9E8</accession>
<dbReference type="PANTHER" id="PTHR10334">
    <property type="entry name" value="CYSTEINE-RICH SECRETORY PROTEIN-RELATED"/>
    <property type="match status" value="1"/>
</dbReference>
<dbReference type="SMART" id="SM00198">
    <property type="entry name" value="SCP"/>
    <property type="match status" value="1"/>
</dbReference>
<dbReference type="InterPro" id="IPR035940">
    <property type="entry name" value="CAP_sf"/>
</dbReference>
<evidence type="ECO:0000313" key="3">
    <source>
        <dbReference type="EMBL" id="KAK7483744.1"/>
    </source>
</evidence>